<dbReference type="STRING" id="1111077.M1W0E3"/>
<accession>M1W0E3</accession>
<dbReference type="AlphaFoldDB" id="M1W0E3"/>
<dbReference type="Proteomes" id="UP000016801">
    <property type="component" value="Unassembled WGS sequence"/>
</dbReference>
<dbReference type="HOGENOM" id="CLU_1354477_0_0_1"/>
<evidence type="ECO:0000313" key="1">
    <source>
        <dbReference type="EMBL" id="CCE29301.1"/>
    </source>
</evidence>
<keyword evidence="2" id="KW-1185">Reference proteome</keyword>
<evidence type="ECO:0000313" key="2">
    <source>
        <dbReference type="Proteomes" id="UP000016801"/>
    </source>
</evidence>
<dbReference type="EMBL" id="CAGA01000013">
    <property type="protein sequence ID" value="CCE29301.1"/>
    <property type="molecule type" value="Genomic_DNA"/>
</dbReference>
<reference evidence="1 2" key="1">
    <citation type="journal article" date="2013" name="PLoS Genet.">
        <title>Plant-symbiotic fungi as chemical engineers: Multi-genome analysis of the Clavicipitaceae reveals dynamics of alkaloid loci.</title>
        <authorList>
            <person name="Schardl C.L."/>
            <person name="Young C.A."/>
            <person name="Hesse U."/>
            <person name="Amyotte S.G."/>
            <person name="Andreeva K."/>
            <person name="Calie P.J."/>
            <person name="Fleetwood D.J."/>
            <person name="Haws D.C."/>
            <person name="Moore N."/>
            <person name="Oeser B."/>
            <person name="Panaccione D.G."/>
            <person name="Schweri K.K."/>
            <person name="Voisey C.R."/>
            <person name="Farman M.L."/>
            <person name="Jaromczyk J.W."/>
            <person name="Roe B.A."/>
            <person name="O'Sullivan D.M."/>
            <person name="Scott B."/>
            <person name="Tudzynski P."/>
            <person name="An Z."/>
            <person name="Arnaoudova E.G."/>
            <person name="Bullock C.T."/>
            <person name="Charlton N.D."/>
            <person name="Chen L."/>
            <person name="Cox M."/>
            <person name="Dinkins R.D."/>
            <person name="Florea S."/>
            <person name="Glenn A.E."/>
            <person name="Gordon A."/>
            <person name="Gueldener U."/>
            <person name="Harris D.R."/>
            <person name="Hollin W."/>
            <person name="Jaromczyk J."/>
            <person name="Johnson R.D."/>
            <person name="Khan A.K."/>
            <person name="Leistner E."/>
            <person name="Leuchtmann A."/>
            <person name="Li C."/>
            <person name="Liu J."/>
            <person name="Liu J."/>
            <person name="Liu M."/>
            <person name="Mace W."/>
            <person name="Machado C."/>
            <person name="Nagabhyru P."/>
            <person name="Pan J."/>
            <person name="Schmid J."/>
            <person name="Sugawara K."/>
            <person name="Steiner U."/>
            <person name="Takach J.E."/>
            <person name="Tanaka E."/>
            <person name="Webb J.S."/>
            <person name="Wilson E.V."/>
            <person name="Wiseman J.L."/>
            <person name="Yoshida R."/>
            <person name="Zeng Z."/>
        </authorList>
    </citation>
    <scope>NUCLEOTIDE SEQUENCE [LARGE SCALE GENOMIC DNA]</scope>
    <source>
        <strain evidence="1 2">20.1</strain>
    </source>
</reference>
<comment type="caution">
    <text evidence="1">The sequence shown here is derived from an EMBL/GenBank/DDBJ whole genome shotgun (WGS) entry which is preliminary data.</text>
</comment>
<gene>
    <name evidence="1" type="ORF">CPUR_02994</name>
</gene>
<proteinExistence type="predicted"/>
<name>M1W0E3_CLAP2</name>
<dbReference type="VEuPathDB" id="FungiDB:CPUR_02994"/>
<organism evidence="1 2">
    <name type="scientific">Claviceps purpurea (strain 20.1)</name>
    <name type="common">Ergot fungus</name>
    <name type="synonym">Sphacelia segetum</name>
    <dbReference type="NCBI Taxonomy" id="1111077"/>
    <lineage>
        <taxon>Eukaryota</taxon>
        <taxon>Fungi</taxon>
        <taxon>Dikarya</taxon>
        <taxon>Ascomycota</taxon>
        <taxon>Pezizomycotina</taxon>
        <taxon>Sordariomycetes</taxon>
        <taxon>Hypocreomycetidae</taxon>
        <taxon>Hypocreales</taxon>
        <taxon>Clavicipitaceae</taxon>
        <taxon>Claviceps</taxon>
    </lineage>
</organism>
<protein>
    <submittedName>
        <fullName evidence="1">Uncharacterized protein</fullName>
    </submittedName>
</protein>
<sequence>MLCEARCIKHKNTDPSSIRELRERRVVLHVPWRVYPSLPLTIDSTEYVTWEDVFHHLREGDPRRLQFDYIDEIPPPEEEVDEFEAADPEAETNHAYFQELLDAGLGDAGHSNPDDLASRLLDLSANWHASVGKHRQELPELLLPTAKDEYWKSVKVSTSINLNYGTEASNAEALLVFCRREKEFRKFLAMLPDGGMPIRTKI</sequence>